<evidence type="ECO:0000256" key="9">
    <source>
        <dbReference type="PIRSR" id="PIRSR006621-2"/>
    </source>
</evidence>
<dbReference type="EC" id="1.3.1.-" evidence="7"/>
<keyword evidence="5" id="KW-0521">NADP</keyword>
<dbReference type="RefSeq" id="WP_307253084.1">
    <property type="nucleotide sequence ID" value="NZ_JAUSTO010000003.1"/>
</dbReference>
<dbReference type="SUPFAM" id="SSF51395">
    <property type="entry name" value="FMN-linked oxidoreductases"/>
    <property type="match status" value="1"/>
</dbReference>
<feature type="binding site" evidence="9">
    <location>
        <position position="67"/>
    </location>
    <ligand>
        <name>FMN</name>
        <dbReference type="ChEBI" id="CHEBI:58210"/>
    </ligand>
</feature>
<dbReference type="PROSITE" id="PS01136">
    <property type="entry name" value="UPF0034"/>
    <property type="match status" value="1"/>
</dbReference>
<evidence type="ECO:0000256" key="2">
    <source>
        <dbReference type="ARBA" id="ARBA00022630"/>
    </source>
</evidence>
<dbReference type="InterPro" id="IPR013785">
    <property type="entry name" value="Aldolase_TIM"/>
</dbReference>
<reference evidence="11" key="1">
    <citation type="submission" date="2023-07" db="EMBL/GenBank/DDBJ databases">
        <title>Genomic Encyclopedia of Type Strains, Phase IV (KMG-IV): sequencing the most valuable type-strain genomes for metagenomic binning, comparative biology and taxonomic classification.</title>
        <authorList>
            <person name="Goeker M."/>
        </authorList>
    </citation>
    <scope>NUCLEOTIDE SEQUENCE</scope>
    <source>
        <strain evidence="11">DSM 19659</strain>
    </source>
</reference>
<dbReference type="Pfam" id="PF01207">
    <property type="entry name" value="Dus"/>
    <property type="match status" value="1"/>
</dbReference>
<keyword evidence="4 7" id="KW-0819">tRNA processing</keyword>
<evidence type="ECO:0000256" key="4">
    <source>
        <dbReference type="ARBA" id="ARBA00022694"/>
    </source>
</evidence>
<keyword evidence="9" id="KW-0547">Nucleotide-binding</keyword>
<keyword evidence="3 7" id="KW-0288">FMN</keyword>
<dbReference type="PIRSF" id="PIRSF006621">
    <property type="entry name" value="Dus"/>
    <property type="match status" value="1"/>
</dbReference>
<protein>
    <recommendedName>
        <fullName evidence="7">tRNA-dihydrouridine synthase</fullName>
        <ecNumber evidence="7">1.3.1.-</ecNumber>
    </recommendedName>
</protein>
<keyword evidence="6 7" id="KW-0560">Oxidoreductase</keyword>
<sequence length="316" mass="36487">MIKSFCLAPMEGITGYVFRNAFHQCFRGVTHYMSPFISPGHGGIGITKRDRRDILPENNAGIPLVPQILTNRAEDFLHTAQLLKDCGYRELNLNLGCPSGTVAAKNKGSGFLSELDALDAFFDELFEKLDPELTVSVKTRIGRCDPDEFPALMEIYNRYPISELTIHPRVQKEFYRGHVHMDAFAYAVRVARMPLCYNGDILDIEDIQRIEEQFPSVEHMMLGRGLLRDPLLAEAWFAGGYPEDSRERLCRFHDCLLQSYSRSFQFENATLCRMKELWFYLGARFPGCERELKKIKKSRTLTEYQQWAEKICRDFL</sequence>
<feature type="binding site" evidence="9">
    <location>
        <begin position="223"/>
        <end position="224"/>
    </location>
    <ligand>
        <name>FMN</name>
        <dbReference type="ChEBI" id="CHEBI:58210"/>
    </ligand>
</feature>
<evidence type="ECO:0000256" key="5">
    <source>
        <dbReference type="ARBA" id="ARBA00022857"/>
    </source>
</evidence>
<dbReference type="Proteomes" id="UP001241537">
    <property type="component" value="Unassembled WGS sequence"/>
</dbReference>
<feature type="domain" description="DUS-like FMN-binding" evidence="10">
    <location>
        <begin position="7"/>
        <end position="265"/>
    </location>
</feature>
<name>A0AAE3V8T9_9FIRM</name>
<evidence type="ECO:0000259" key="10">
    <source>
        <dbReference type="Pfam" id="PF01207"/>
    </source>
</evidence>
<evidence type="ECO:0000313" key="11">
    <source>
        <dbReference type="EMBL" id="MDQ0151891.1"/>
    </source>
</evidence>
<feature type="active site" description="Proton donor" evidence="8">
    <location>
        <position position="97"/>
    </location>
</feature>
<dbReference type="AlphaFoldDB" id="A0AAE3V8T9"/>
<evidence type="ECO:0000313" key="12">
    <source>
        <dbReference type="Proteomes" id="UP001241537"/>
    </source>
</evidence>
<keyword evidence="2 7" id="KW-0285">Flavoprotein</keyword>
<keyword evidence="12" id="KW-1185">Reference proteome</keyword>
<feature type="binding site" evidence="9">
    <location>
        <position position="167"/>
    </location>
    <ligand>
        <name>FMN</name>
        <dbReference type="ChEBI" id="CHEBI:58210"/>
    </ligand>
</feature>
<evidence type="ECO:0000256" key="6">
    <source>
        <dbReference type="ARBA" id="ARBA00023002"/>
    </source>
</evidence>
<dbReference type="PANTHER" id="PTHR45846:SF1">
    <property type="entry name" value="TRNA-DIHYDROURIDINE(47) SYNTHASE [NAD(P)(+)]-LIKE"/>
    <property type="match status" value="1"/>
</dbReference>
<dbReference type="InterPro" id="IPR035587">
    <property type="entry name" value="DUS-like_FMN-bd"/>
</dbReference>
<proteinExistence type="inferred from homology"/>
<dbReference type="InterPro" id="IPR001269">
    <property type="entry name" value="DUS_fam"/>
</dbReference>
<evidence type="ECO:0000256" key="8">
    <source>
        <dbReference type="PIRSR" id="PIRSR006621-1"/>
    </source>
</evidence>
<evidence type="ECO:0000256" key="1">
    <source>
        <dbReference type="ARBA" id="ARBA00001917"/>
    </source>
</evidence>
<dbReference type="EMBL" id="JAUSTO010000003">
    <property type="protein sequence ID" value="MDQ0151891.1"/>
    <property type="molecule type" value="Genomic_DNA"/>
</dbReference>
<evidence type="ECO:0000256" key="7">
    <source>
        <dbReference type="PIRNR" id="PIRNR006621"/>
    </source>
</evidence>
<comment type="caution">
    <text evidence="11">The sequence shown here is derived from an EMBL/GenBank/DDBJ whole genome shotgun (WGS) entry which is preliminary data.</text>
</comment>
<evidence type="ECO:0000256" key="3">
    <source>
        <dbReference type="ARBA" id="ARBA00022643"/>
    </source>
</evidence>
<gene>
    <name evidence="11" type="ORF">J2S20_000573</name>
</gene>
<dbReference type="PANTHER" id="PTHR45846">
    <property type="entry name" value="TRNA-DIHYDROURIDINE(47) SYNTHASE [NAD(P)(+)]-LIKE"/>
    <property type="match status" value="1"/>
</dbReference>
<comment type="similarity">
    <text evidence="7">Belongs to the dus family.</text>
</comment>
<organism evidence="11 12">
    <name type="scientific">Moryella indoligenes</name>
    <dbReference type="NCBI Taxonomy" id="371674"/>
    <lineage>
        <taxon>Bacteria</taxon>
        <taxon>Bacillati</taxon>
        <taxon>Bacillota</taxon>
        <taxon>Clostridia</taxon>
        <taxon>Lachnospirales</taxon>
        <taxon>Lachnospiraceae</taxon>
        <taxon>Moryella</taxon>
    </lineage>
</organism>
<dbReference type="CDD" id="cd02801">
    <property type="entry name" value="DUS_like_FMN"/>
    <property type="match status" value="1"/>
</dbReference>
<dbReference type="InterPro" id="IPR018517">
    <property type="entry name" value="tRNA_hU_synthase_CS"/>
</dbReference>
<dbReference type="GO" id="GO:0050660">
    <property type="term" value="F:flavin adenine dinucleotide binding"/>
    <property type="evidence" value="ECO:0007669"/>
    <property type="project" value="InterPro"/>
</dbReference>
<accession>A0AAE3V8T9</accession>
<dbReference type="Gene3D" id="3.20.20.70">
    <property type="entry name" value="Aldolase class I"/>
    <property type="match status" value="1"/>
</dbReference>
<dbReference type="GO" id="GO:0017150">
    <property type="term" value="F:tRNA dihydrouridine synthase activity"/>
    <property type="evidence" value="ECO:0007669"/>
    <property type="project" value="InterPro"/>
</dbReference>
<comment type="function">
    <text evidence="7">Catalyzes the synthesis of 5,6-dihydrouridine (D), a modified base found in the D-loop of most tRNAs, via the reduction of the C5-C6 double bond in target uridines.</text>
</comment>
<dbReference type="GO" id="GO:0003723">
    <property type="term" value="F:RNA binding"/>
    <property type="evidence" value="ECO:0007669"/>
    <property type="project" value="TreeGrafter"/>
</dbReference>
<feature type="binding site" evidence="9">
    <location>
        <position position="138"/>
    </location>
    <ligand>
        <name>FMN</name>
        <dbReference type="ChEBI" id="CHEBI:58210"/>
    </ligand>
</feature>
<comment type="cofactor">
    <cofactor evidence="1 7 9">
        <name>FMN</name>
        <dbReference type="ChEBI" id="CHEBI:58210"/>
    </cofactor>
</comment>